<evidence type="ECO:0000256" key="3">
    <source>
        <dbReference type="ARBA" id="ARBA00022729"/>
    </source>
</evidence>
<proteinExistence type="inferred from homology"/>
<keyword evidence="3" id="KW-0732">Signal</keyword>
<reference evidence="5 6" key="1">
    <citation type="submission" date="2019-08" db="EMBL/GenBank/DDBJ databases">
        <title>Amphibian skin-associated Pigmentiphaga: genome sequence and occurrence across geography and hosts.</title>
        <authorList>
            <person name="Bletz M.C."/>
            <person name="Bunk B."/>
            <person name="Sproeer C."/>
            <person name="Biwer P."/>
            <person name="Reiter S."/>
            <person name="Rabemananjara F.C.E."/>
            <person name="Schulz S."/>
            <person name="Overmann J."/>
            <person name="Vences M."/>
        </authorList>
    </citation>
    <scope>NUCLEOTIDE SEQUENCE [LARGE SCALE GENOMIC DNA]</scope>
    <source>
        <strain evidence="5 6">Mada1488</strain>
    </source>
</reference>
<dbReference type="EMBL" id="CP043046">
    <property type="protein sequence ID" value="QEI04887.1"/>
    <property type="molecule type" value="Genomic_DNA"/>
</dbReference>
<dbReference type="KEGG" id="pacr:FXN63_02795"/>
<dbReference type="PRINTS" id="PR01805">
    <property type="entry name" value="VACJLIPOPROT"/>
</dbReference>
<dbReference type="Pfam" id="PF08139">
    <property type="entry name" value="LPAM_1"/>
    <property type="match status" value="1"/>
</dbReference>
<dbReference type="PANTHER" id="PTHR30035:SF3">
    <property type="entry name" value="INTERMEMBRANE PHOSPHOLIPID TRANSPORT SYSTEM LIPOPROTEIN MLAA"/>
    <property type="match status" value="1"/>
</dbReference>
<dbReference type="PROSITE" id="PS51257">
    <property type="entry name" value="PROKAR_LIPOPROTEIN"/>
    <property type="match status" value="1"/>
</dbReference>
<dbReference type="PANTHER" id="PTHR30035">
    <property type="entry name" value="LIPOPROTEIN VACJ-RELATED"/>
    <property type="match status" value="1"/>
</dbReference>
<feature type="region of interest" description="Disordered" evidence="4">
    <location>
        <begin position="225"/>
        <end position="265"/>
    </location>
</feature>
<protein>
    <recommendedName>
        <fullName evidence="2">Type IV secretion system putative lipoprotein virB7</fullName>
    </recommendedName>
</protein>
<keyword evidence="6" id="KW-1185">Reference proteome</keyword>
<dbReference type="Proteomes" id="UP000325161">
    <property type="component" value="Chromosome"/>
</dbReference>
<keyword evidence="5" id="KW-0449">Lipoprotein</keyword>
<accession>A0A5C0AX22</accession>
<evidence type="ECO:0000256" key="4">
    <source>
        <dbReference type="SAM" id="MobiDB-lite"/>
    </source>
</evidence>
<dbReference type="RefSeq" id="WP_148812637.1">
    <property type="nucleotide sequence ID" value="NZ_CP043046.1"/>
</dbReference>
<comment type="similarity">
    <text evidence="1">Belongs to the MlaA family.</text>
</comment>
<sequence length="265" mass="28006">MNKTLLGLSIALALTGCATVDRNDPRDPLEGLNRGVYSFNTTVDDAVLKPVAQGYVAVVPRPARQCVANVFGNLTDVWSSFNSFIQGRGHEAINSAGRVILNSTVGVFGCFDLATGQGVPRVRNDFGQTLGVWGLGSGPYVVLPLLGPSTVRDTGGLVVDSLANPVAIGQLDNVRLRNTLFGVYIISTRAGLLDVGNLVNDVAIDPYSFTRDAYLQRREAQIRRYGPGVTPGANDNYAPLPNYNDDEAAPAAPAAPVAPQVGAPR</sequence>
<evidence type="ECO:0000313" key="5">
    <source>
        <dbReference type="EMBL" id="QEI04887.1"/>
    </source>
</evidence>
<evidence type="ECO:0000256" key="1">
    <source>
        <dbReference type="ARBA" id="ARBA00010634"/>
    </source>
</evidence>
<dbReference type="InterPro" id="IPR007428">
    <property type="entry name" value="MlaA"/>
</dbReference>
<dbReference type="OrthoDB" id="9785326at2"/>
<dbReference type="InterPro" id="IPR012640">
    <property type="entry name" value="Membr_lipoprot_lipid_attach_CS"/>
</dbReference>
<dbReference type="GO" id="GO:0120010">
    <property type="term" value="P:intermembrane phospholipid transfer"/>
    <property type="evidence" value="ECO:0007669"/>
    <property type="project" value="TreeGrafter"/>
</dbReference>
<dbReference type="AlphaFoldDB" id="A0A5C0AX22"/>
<dbReference type="Pfam" id="PF04333">
    <property type="entry name" value="MlaA"/>
    <property type="match status" value="1"/>
</dbReference>
<evidence type="ECO:0000313" key="6">
    <source>
        <dbReference type="Proteomes" id="UP000325161"/>
    </source>
</evidence>
<feature type="compositionally biased region" description="Low complexity" evidence="4">
    <location>
        <begin position="249"/>
        <end position="265"/>
    </location>
</feature>
<evidence type="ECO:0000256" key="2">
    <source>
        <dbReference type="ARBA" id="ARBA00017922"/>
    </source>
</evidence>
<gene>
    <name evidence="5" type="ORF">FXN63_02795</name>
</gene>
<dbReference type="GO" id="GO:0016020">
    <property type="term" value="C:membrane"/>
    <property type="evidence" value="ECO:0007669"/>
    <property type="project" value="InterPro"/>
</dbReference>
<organism evidence="5 6">
    <name type="scientific">Pigmentiphaga aceris</name>
    <dbReference type="NCBI Taxonomy" id="1940612"/>
    <lineage>
        <taxon>Bacteria</taxon>
        <taxon>Pseudomonadati</taxon>
        <taxon>Pseudomonadota</taxon>
        <taxon>Betaproteobacteria</taxon>
        <taxon>Burkholderiales</taxon>
        <taxon>Alcaligenaceae</taxon>
        <taxon>Pigmentiphaga</taxon>
    </lineage>
</organism>
<name>A0A5C0AX22_9BURK</name>